<dbReference type="HOGENOM" id="CLU_037398_3_0_4"/>
<dbReference type="AlphaFoldDB" id="A0A060NN52"/>
<evidence type="ECO:0000313" key="9">
    <source>
        <dbReference type="Proteomes" id="UP000067461"/>
    </source>
</evidence>
<keyword evidence="4" id="KW-0997">Cell inner membrane</keyword>
<keyword evidence="2" id="KW-0813">Transport</keyword>
<keyword evidence="3" id="KW-1003">Cell membrane</keyword>
<evidence type="ECO:0000256" key="7">
    <source>
        <dbReference type="SAM" id="MobiDB-lite"/>
    </source>
</evidence>
<evidence type="ECO:0000256" key="2">
    <source>
        <dbReference type="ARBA" id="ARBA00022448"/>
    </source>
</evidence>
<dbReference type="OrthoDB" id="9789215at2"/>
<feature type="compositionally biased region" description="Low complexity" evidence="7">
    <location>
        <begin position="22"/>
        <end position="37"/>
    </location>
</feature>
<evidence type="ECO:0000256" key="1">
    <source>
        <dbReference type="ARBA" id="ARBA00004308"/>
    </source>
</evidence>
<keyword evidence="6" id="KW-0472">Membrane</keyword>
<dbReference type="PANTHER" id="PTHR30024">
    <property type="entry name" value="ALIPHATIC SULFONATES-BINDING PROTEIN-RELATED"/>
    <property type="match status" value="1"/>
</dbReference>
<proteinExistence type="predicted"/>
<evidence type="ECO:0000313" key="8">
    <source>
        <dbReference type="EMBL" id="BAO80948.1"/>
    </source>
</evidence>
<dbReference type="InterPro" id="IPR044527">
    <property type="entry name" value="NrtA/CpmA_ABC-bd_dom"/>
</dbReference>
<feature type="region of interest" description="Disordered" evidence="7">
    <location>
        <begin position="1"/>
        <end position="49"/>
    </location>
</feature>
<reference evidence="8 9" key="1">
    <citation type="journal article" date="2014" name="Nat. Commun.">
        <title>Physiological and genomic features of highly alkaliphilic hydrogen-utilizing Betaproteobacteria from a continental serpentinizing site.</title>
        <authorList>
            <person name="Suzuki S."/>
            <person name="Kuenen J.G."/>
            <person name="Schipper K."/>
            <person name="van der Velde S."/>
            <person name="Ishii S."/>
            <person name="Wu A."/>
            <person name="Sorokin D.Y."/>
            <person name="Tenney A."/>
            <person name="Meng X.Y."/>
            <person name="Morrill P.L."/>
            <person name="Kamagata Y."/>
            <person name="Muyzer G."/>
            <person name="Nealson K.H."/>
        </authorList>
    </citation>
    <scope>NUCLEOTIDE SEQUENCE [LARGE SCALE GENOMIC DNA]</scope>
    <source>
        <strain evidence="8 9">A1</strain>
    </source>
</reference>
<accession>A0A060NN52</accession>
<keyword evidence="5" id="KW-0732">Signal</keyword>
<dbReference type="Pfam" id="PF13379">
    <property type="entry name" value="NMT1_2"/>
    <property type="match status" value="1"/>
</dbReference>
<gene>
    <name evidence="8" type="ORF">SRAA_1094</name>
</gene>
<dbReference type="RefSeq" id="WP_082039930.1">
    <property type="nucleotide sequence ID" value="NZ_AP014568.1"/>
</dbReference>
<evidence type="ECO:0000256" key="3">
    <source>
        <dbReference type="ARBA" id="ARBA00022475"/>
    </source>
</evidence>
<keyword evidence="9" id="KW-1185">Reference proteome</keyword>
<evidence type="ECO:0000256" key="5">
    <source>
        <dbReference type="ARBA" id="ARBA00022729"/>
    </source>
</evidence>
<dbReference type="CDD" id="cd13553">
    <property type="entry name" value="PBP2_NrtA_CpmA_like"/>
    <property type="match status" value="1"/>
</dbReference>
<dbReference type="GO" id="GO:0012505">
    <property type="term" value="C:endomembrane system"/>
    <property type="evidence" value="ECO:0007669"/>
    <property type="project" value="UniProtKB-SubCell"/>
</dbReference>
<dbReference type="EMBL" id="AP014568">
    <property type="protein sequence ID" value="BAO80948.1"/>
    <property type="molecule type" value="Genomic_DNA"/>
</dbReference>
<feature type="compositionally biased region" description="Polar residues" evidence="7">
    <location>
        <begin position="1"/>
        <end position="16"/>
    </location>
</feature>
<sequence length="457" mass="50256">MPPFDLSQTESSTAGTPTPGGHSPAACHAPTAAQASTSGADQPGRRSALRQGATLAGAALLAHAGTGLVPGLRSVVHAQGSDRPEIQEVRIGFIPLTDSASVIMASVLELDRKHGVRIVLSKEASWAGLRDKLLNGELHMAHSLYGLIYGLQLGLGGPRTDMSVLMTLNRNGQGMTLSRQLAERGAVDVGTLARLMARERREYTFAQTFPTGTHAMWLYYWLASAGVNALRDTRVITVPPPQMVANMRVGNMDGFCVGEPWNHRAIVDRIGITAANTQDVWPDHPEKVLGARADFVRRHPHTARAVMMAVLEASRWIEASLQNKLRMAETIAARPFVNTSVDVIRDRILGRYQNGLGRTWDDPNHMKFFDGGAVNFPFLSDGMWFLTQFKRWGLLREHPNYLQVAQQINQIELYRQAATQLNISVPREPLRSSTLMDGVVWNGRDPARYADSFAIRT</sequence>
<evidence type="ECO:0000256" key="6">
    <source>
        <dbReference type="ARBA" id="ARBA00023136"/>
    </source>
</evidence>
<dbReference type="SUPFAM" id="SSF53850">
    <property type="entry name" value="Periplasmic binding protein-like II"/>
    <property type="match status" value="1"/>
</dbReference>
<organism evidence="8 9">
    <name type="scientific">Serpentinimonas raichei</name>
    <dbReference type="NCBI Taxonomy" id="1458425"/>
    <lineage>
        <taxon>Bacteria</taxon>
        <taxon>Pseudomonadati</taxon>
        <taxon>Pseudomonadota</taxon>
        <taxon>Betaproteobacteria</taxon>
        <taxon>Burkholderiales</taxon>
        <taxon>Comamonadaceae</taxon>
        <taxon>Serpentinimonas</taxon>
    </lineage>
</organism>
<protein>
    <submittedName>
        <fullName evidence="8">ABC-type nitrate/sulfonate/bicarbonate transport system, periplasmic components</fullName>
    </submittedName>
</protein>
<comment type="subcellular location">
    <subcellularLocation>
        <location evidence="1">Endomembrane system</location>
    </subcellularLocation>
</comment>
<dbReference type="Gene3D" id="3.40.190.10">
    <property type="entry name" value="Periplasmic binding protein-like II"/>
    <property type="match status" value="2"/>
</dbReference>
<dbReference type="KEGG" id="cbaa:SRAA_1094"/>
<name>A0A060NN52_9BURK</name>
<evidence type="ECO:0000256" key="4">
    <source>
        <dbReference type="ARBA" id="ARBA00022519"/>
    </source>
</evidence>
<dbReference type="PANTHER" id="PTHR30024:SF7">
    <property type="entry name" value="NITRATE_NITRITE BINDING PROTEIN NRTA"/>
    <property type="match status" value="1"/>
</dbReference>
<dbReference type="Proteomes" id="UP000067461">
    <property type="component" value="Chromosome"/>
</dbReference>
<dbReference type="STRING" id="1458425.SRAA_1094"/>